<dbReference type="Proteomes" id="UP000825799">
    <property type="component" value="Chromosome"/>
</dbReference>
<organism evidence="2 3">
    <name type="scientific">Devosia salina</name>
    <dbReference type="NCBI Taxonomy" id="2860336"/>
    <lineage>
        <taxon>Bacteria</taxon>
        <taxon>Pseudomonadati</taxon>
        <taxon>Pseudomonadota</taxon>
        <taxon>Alphaproteobacteria</taxon>
        <taxon>Hyphomicrobiales</taxon>
        <taxon>Devosiaceae</taxon>
        <taxon>Devosia</taxon>
    </lineage>
</organism>
<evidence type="ECO:0000256" key="1">
    <source>
        <dbReference type="SAM" id="MobiDB-lite"/>
    </source>
</evidence>
<reference evidence="2 3" key="1">
    <citation type="submission" date="2021-08" db="EMBL/GenBank/DDBJ databases">
        <title>Devosia salina sp. nov., isolated from the South China Sea sediment.</title>
        <authorList>
            <person name="Zhou Z."/>
        </authorList>
    </citation>
    <scope>NUCLEOTIDE SEQUENCE [LARGE SCALE GENOMIC DNA]</scope>
    <source>
        <strain evidence="2 3">SCS-3</strain>
    </source>
</reference>
<feature type="region of interest" description="Disordered" evidence="1">
    <location>
        <begin position="1"/>
        <end position="21"/>
    </location>
</feature>
<dbReference type="EMBL" id="CP080590">
    <property type="protein sequence ID" value="QYO77758.1"/>
    <property type="molecule type" value="Genomic_DNA"/>
</dbReference>
<keyword evidence="3" id="KW-1185">Reference proteome</keyword>
<gene>
    <name evidence="2" type="ORF">K1X15_04095</name>
</gene>
<proteinExistence type="predicted"/>
<evidence type="ECO:0000313" key="2">
    <source>
        <dbReference type="EMBL" id="QYO77758.1"/>
    </source>
</evidence>
<dbReference type="RefSeq" id="WP_220306212.1">
    <property type="nucleotide sequence ID" value="NZ_CP080590.1"/>
</dbReference>
<evidence type="ECO:0000313" key="3">
    <source>
        <dbReference type="Proteomes" id="UP000825799"/>
    </source>
</evidence>
<sequence length="48" mass="5156">MADAILGADAPARKRASSDIPHTRPIMVLDGLVADPRGSARHRLVRSH</sequence>
<protein>
    <submittedName>
        <fullName evidence="2">Uncharacterized protein</fullName>
    </submittedName>
</protein>
<name>A0ABX8WG72_9HYPH</name>
<accession>A0ABX8WG72</accession>